<accession>A0A1E3GZZ9</accession>
<proteinExistence type="predicted"/>
<gene>
    <name evidence="2" type="ORF">A6302_03069</name>
</gene>
<sequence length="56" mass="5754">MADPVIQLVDPAAPGRRRRRLSVGGTAPRSAIAVPIPSAPGRLAAGDDRPEEALPS</sequence>
<organism evidence="2 3">
    <name type="scientific">Methylobrevis pamukkalensis</name>
    <dbReference type="NCBI Taxonomy" id="1439726"/>
    <lineage>
        <taxon>Bacteria</taxon>
        <taxon>Pseudomonadati</taxon>
        <taxon>Pseudomonadota</taxon>
        <taxon>Alphaproteobacteria</taxon>
        <taxon>Hyphomicrobiales</taxon>
        <taxon>Pleomorphomonadaceae</taxon>
        <taxon>Methylobrevis</taxon>
    </lineage>
</organism>
<evidence type="ECO:0000313" key="3">
    <source>
        <dbReference type="Proteomes" id="UP000094622"/>
    </source>
</evidence>
<keyword evidence="3" id="KW-1185">Reference proteome</keyword>
<feature type="region of interest" description="Disordered" evidence="1">
    <location>
        <begin position="1"/>
        <end position="56"/>
    </location>
</feature>
<feature type="compositionally biased region" description="Basic and acidic residues" evidence="1">
    <location>
        <begin position="45"/>
        <end position="56"/>
    </location>
</feature>
<name>A0A1E3GZZ9_9HYPH</name>
<dbReference type="Proteomes" id="UP000094622">
    <property type="component" value="Unassembled WGS sequence"/>
</dbReference>
<evidence type="ECO:0000313" key="2">
    <source>
        <dbReference type="EMBL" id="ODN69612.1"/>
    </source>
</evidence>
<dbReference type="EMBL" id="MCRJ01000082">
    <property type="protein sequence ID" value="ODN69612.1"/>
    <property type="molecule type" value="Genomic_DNA"/>
</dbReference>
<dbReference type="AlphaFoldDB" id="A0A1E3GZZ9"/>
<reference evidence="2 3" key="1">
    <citation type="submission" date="2016-07" db="EMBL/GenBank/DDBJ databases">
        <title>Draft Genome Sequence of Methylobrevis pamukkalensis PK2.</title>
        <authorList>
            <person name="Vasilenko O.V."/>
            <person name="Doronina N.V."/>
            <person name="Shmareva M.N."/>
            <person name="Tarlachkov S.V."/>
            <person name="Mustakhimov I."/>
            <person name="Trotsenko Y.A."/>
        </authorList>
    </citation>
    <scope>NUCLEOTIDE SEQUENCE [LARGE SCALE GENOMIC DNA]</scope>
    <source>
        <strain evidence="2 3">PK2</strain>
    </source>
</reference>
<comment type="caution">
    <text evidence="2">The sequence shown here is derived from an EMBL/GenBank/DDBJ whole genome shotgun (WGS) entry which is preliminary data.</text>
</comment>
<protein>
    <submittedName>
        <fullName evidence="2">Uncharacterized protein</fullName>
    </submittedName>
</protein>
<evidence type="ECO:0000256" key="1">
    <source>
        <dbReference type="SAM" id="MobiDB-lite"/>
    </source>
</evidence>